<feature type="domain" description="HTH tetR-type" evidence="3">
    <location>
        <begin position="16"/>
        <end position="77"/>
    </location>
</feature>
<dbReference type="InterPro" id="IPR050624">
    <property type="entry name" value="HTH-type_Tx_Regulator"/>
</dbReference>
<dbReference type="GO" id="GO:0003677">
    <property type="term" value="F:DNA binding"/>
    <property type="evidence" value="ECO:0007669"/>
    <property type="project" value="UniProtKB-UniRule"/>
</dbReference>
<dbReference type="AlphaFoldDB" id="A0AAW8U6Q1"/>
<dbReference type="InterPro" id="IPR001647">
    <property type="entry name" value="HTH_TetR"/>
</dbReference>
<proteinExistence type="predicted"/>
<dbReference type="Proteomes" id="UP001268577">
    <property type="component" value="Unassembled WGS sequence"/>
</dbReference>
<dbReference type="PANTHER" id="PTHR43479">
    <property type="entry name" value="ACREF/ENVCD OPERON REPRESSOR-RELATED"/>
    <property type="match status" value="1"/>
</dbReference>
<dbReference type="InterPro" id="IPR009057">
    <property type="entry name" value="Homeodomain-like_sf"/>
</dbReference>
<dbReference type="PANTHER" id="PTHR43479:SF11">
    <property type="entry name" value="ACREF_ENVCD OPERON REPRESSOR-RELATED"/>
    <property type="match status" value="1"/>
</dbReference>
<dbReference type="Gene3D" id="1.10.357.10">
    <property type="entry name" value="Tetracycline Repressor, domain 2"/>
    <property type="match status" value="1"/>
</dbReference>
<evidence type="ECO:0000256" key="2">
    <source>
        <dbReference type="PROSITE-ProRule" id="PRU00335"/>
    </source>
</evidence>
<organism evidence="4 5">
    <name type="scientific">Vagococcus carniphilus</name>
    <dbReference type="NCBI Taxonomy" id="218144"/>
    <lineage>
        <taxon>Bacteria</taxon>
        <taxon>Bacillati</taxon>
        <taxon>Bacillota</taxon>
        <taxon>Bacilli</taxon>
        <taxon>Lactobacillales</taxon>
        <taxon>Enterococcaceae</taxon>
        <taxon>Vagococcus</taxon>
    </lineage>
</organism>
<gene>
    <name evidence="4" type="ORF">P7H70_12170</name>
</gene>
<reference evidence="4" key="1">
    <citation type="submission" date="2023-03" db="EMBL/GenBank/DDBJ databases">
        <authorList>
            <person name="Shen W."/>
            <person name="Cai J."/>
        </authorList>
    </citation>
    <scope>NUCLEOTIDE SEQUENCE</scope>
    <source>
        <strain evidence="4">P96-3</strain>
    </source>
</reference>
<accession>A0AAW8U6Q1</accession>
<dbReference type="EMBL" id="JARQBZ010000025">
    <property type="protein sequence ID" value="MDT2834794.1"/>
    <property type="molecule type" value="Genomic_DNA"/>
</dbReference>
<keyword evidence="1 2" id="KW-0238">DNA-binding</keyword>
<dbReference type="RefSeq" id="WP_311985568.1">
    <property type="nucleotide sequence ID" value="NZ_JARQBZ010000025.1"/>
</dbReference>
<evidence type="ECO:0000313" key="5">
    <source>
        <dbReference type="Proteomes" id="UP001268577"/>
    </source>
</evidence>
<sequence>MNVFARRNYEKKYTAEEVKELILQQAALLFAKKGYEKTSISDIVANLDGLTRGAVYHHFDSKFDILIEIANKLIPSDERIQELINKNISGLEKMQELLLEGMFNEVAIKEMSHSLVLLKEPLFSAIYNQQICLRLGPVIETFVFEGTQDGAINVESSKEMSEIVILLKTTWFIESLFPDSGERFIQKLKTAQTILRKSGMDVLSDEIYMVIMNQLERIT</sequence>
<dbReference type="Pfam" id="PF00440">
    <property type="entry name" value="TetR_N"/>
    <property type="match status" value="1"/>
</dbReference>
<evidence type="ECO:0000313" key="4">
    <source>
        <dbReference type="EMBL" id="MDT2834794.1"/>
    </source>
</evidence>
<evidence type="ECO:0000259" key="3">
    <source>
        <dbReference type="PROSITE" id="PS50977"/>
    </source>
</evidence>
<dbReference type="SUPFAM" id="SSF46689">
    <property type="entry name" value="Homeodomain-like"/>
    <property type="match status" value="1"/>
</dbReference>
<dbReference type="PROSITE" id="PS50977">
    <property type="entry name" value="HTH_TETR_2"/>
    <property type="match status" value="1"/>
</dbReference>
<comment type="caution">
    <text evidence="4">The sequence shown here is derived from an EMBL/GenBank/DDBJ whole genome shotgun (WGS) entry which is preliminary data.</text>
</comment>
<name>A0AAW8U6Q1_9ENTE</name>
<feature type="DNA-binding region" description="H-T-H motif" evidence="2">
    <location>
        <begin position="40"/>
        <end position="59"/>
    </location>
</feature>
<evidence type="ECO:0000256" key="1">
    <source>
        <dbReference type="ARBA" id="ARBA00023125"/>
    </source>
</evidence>
<protein>
    <submittedName>
        <fullName evidence="4">TetR family transcriptional regulator</fullName>
    </submittedName>
</protein>